<evidence type="ECO:0000256" key="8">
    <source>
        <dbReference type="HAMAP-Rule" id="MF_00197"/>
    </source>
</evidence>
<dbReference type="PROSITE" id="PS01326">
    <property type="entry name" value="DAP_EPIMERASE"/>
    <property type="match status" value="1"/>
</dbReference>
<protein>
    <recommendedName>
        <fullName evidence="3 8">Diaminopimelate epimerase</fullName>
        <shortName evidence="8">DAP epimerase</shortName>
        <ecNumber evidence="3 8">5.1.1.7</ecNumber>
    </recommendedName>
    <alternativeName>
        <fullName evidence="8">PLP-independent amino acid racemase</fullName>
    </alternativeName>
</protein>
<feature type="binding site" evidence="8">
    <location>
        <begin position="215"/>
        <end position="216"/>
    </location>
    <ligand>
        <name>substrate</name>
    </ligand>
</feature>
<feature type="binding site" evidence="8">
    <location>
        <position position="188"/>
    </location>
    <ligand>
        <name>substrate</name>
    </ligand>
</feature>
<evidence type="ECO:0000256" key="2">
    <source>
        <dbReference type="ARBA" id="ARBA00010219"/>
    </source>
</evidence>
<feature type="binding site" evidence="8">
    <location>
        <position position="57"/>
    </location>
    <ligand>
        <name>substrate</name>
    </ligand>
</feature>
<dbReference type="InterPro" id="IPR001653">
    <property type="entry name" value="DAP_epimerase_DapF"/>
</dbReference>
<evidence type="ECO:0000256" key="6">
    <source>
        <dbReference type="ARBA" id="ARBA00023235"/>
    </source>
</evidence>
<feature type="binding site" evidence="8">
    <location>
        <position position="155"/>
    </location>
    <ligand>
        <name>substrate</name>
    </ligand>
</feature>
<dbReference type="PANTHER" id="PTHR31689">
    <property type="entry name" value="DIAMINOPIMELATE EPIMERASE, CHLOROPLASTIC"/>
    <property type="match status" value="1"/>
</dbReference>
<organism evidence="10 11">
    <name type="scientific">Acetanaerobacterium elongatum</name>
    <dbReference type="NCBI Taxonomy" id="258515"/>
    <lineage>
        <taxon>Bacteria</taxon>
        <taxon>Bacillati</taxon>
        <taxon>Bacillota</taxon>
        <taxon>Clostridia</taxon>
        <taxon>Eubacteriales</taxon>
        <taxon>Oscillospiraceae</taxon>
        <taxon>Acetanaerobacterium</taxon>
    </lineage>
</organism>
<dbReference type="Proteomes" id="UP000199182">
    <property type="component" value="Unassembled WGS sequence"/>
</dbReference>
<reference evidence="10 11" key="1">
    <citation type="submission" date="2016-10" db="EMBL/GenBank/DDBJ databases">
        <authorList>
            <person name="de Groot N.N."/>
        </authorList>
    </citation>
    <scope>NUCLEOTIDE SEQUENCE [LARGE SCALE GENOMIC DNA]</scope>
    <source>
        <strain evidence="10 11">CGMCC 1.5012</strain>
    </source>
</reference>
<dbReference type="NCBIfam" id="TIGR00652">
    <property type="entry name" value="DapF"/>
    <property type="match status" value="1"/>
</dbReference>
<dbReference type="EMBL" id="FNID01000007">
    <property type="protein sequence ID" value="SDM89234.1"/>
    <property type="molecule type" value="Genomic_DNA"/>
</dbReference>
<evidence type="ECO:0000313" key="11">
    <source>
        <dbReference type="Proteomes" id="UP000199182"/>
    </source>
</evidence>
<gene>
    <name evidence="8" type="primary">dapF</name>
    <name evidence="10" type="ORF">SAMN05192585_10727</name>
</gene>
<feature type="binding site" evidence="8">
    <location>
        <position position="6"/>
    </location>
    <ligand>
        <name>substrate</name>
    </ligand>
</feature>
<feature type="active site" description="Proton donor" evidence="8">
    <location>
        <position position="66"/>
    </location>
</feature>
<evidence type="ECO:0000256" key="1">
    <source>
        <dbReference type="ARBA" id="ARBA00005196"/>
    </source>
</evidence>
<keyword evidence="5 8" id="KW-0457">Lysine biosynthesis</keyword>
<name>A0A1G9WXC5_9FIRM</name>
<comment type="subunit">
    <text evidence="8">Homodimer.</text>
</comment>
<evidence type="ECO:0000256" key="3">
    <source>
        <dbReference type="ARBA" id="ARBA00013080"/>
    </source>
</evidence>
<dbReference type="GO" id="GO:0008837">
    <property type="term" value="F:diaminopimelate epimerase activity"/>
    <property type="evidence" value="ECO:0007669"/>
    <property type="project" value="UniProtKB-UniRule"/>
</dbReference>
<evidence type="ECO:0000313" key="10">
    <source>
        <dbReference type="EMBL" id="SDM89234.1"/>
    </source>
</evidence>
<evidence type="ECO:0000256" key="5">
    <source>
        <dbReference type="ARBA" id="ARBA00023154"/>
    </source>
</evidence>
<dbReference type="EC" id="5.1.1.7" evidence="3 8"/>
<dbReference type="InterPro" id="IPR018510">
    <property type="entry name" value="DAP_epimerase_AS"/>
</dbReference>
<dbReference type="UniPathway" id="UPA00034">
    <property type="reaction ID" value="UER00025"/>
</dbReference>
<dbReference type="SUPFAM" id="SSF54506">
    <property type="entry name" value="Diaminopimelate epimerase-like"/>
    <property type="match status" value="2"/>
</dbReference>
<feature type="active site" evidence="9">
    <location>
        <position position="66"/>
    </location>
</feature>
<evidence type="ECO:0000256" key="7">
    <source>
        <dbReference type="ARBA" id="ARBA00051712"/>
    </source>
</evidence>
<dbReference type="STRING" id="258515.SAMN05192585_10727"/>
<dbReference type="Gene3D" id="3.10.310.10">
    <property type="entry name" value="Diaminopimelate Epimerase, Chain A, domain 1"/>
    <property type="match status" value="2"/>
</dbReference>
<feature type="site" description="Could be important to modulate the pK values of the two catalytic cysteine residues" evidence="8">
    <location>
        <position position="157"/>
    </location>
</feature>
<keyword evidence="6 8" id="KW-0413">Isomerase</keyword>
<keyword evidence="4 8" id="KW-0028">Amino-acid biosynthesis</keyword>
<keyword evidence="11" id="KW-1185">Reference proteome</keyword>
<comment type="function">
    <text evidence="8">Catalyzes the stereoinversion of LL-2,6-diaminopimelate (L,L-DAP) to meso-diaminopimelate (meso-DAP), a precursor of L-lysine and an essential component of the bacterial peptidoglycan.</text>
</comment>
<keyword evidence="8" id="KW-0963">Cytoplasm</keyword>
<dbReference type="GO" id="GO:0005829">
    <property type="term" value="C:cytosol"/>
    <property type="evidence" value="ECO:0007669"/>
    <property type="project" value="TreeGrafter"/>
</dbReference>
<feature type="binding site" evidence="8">
    <location>
        <begin position="205"/>
        <end position="206"/>
    </location>
    <ligand>
        <name>substrate</name>
    </ligand>
</feature>
<dbReference type="AlphaFoldDB" id="A0A1G9WXC5"/>
<comment type="subcellular location">
    <subcellularLocation>
        <location evidence="8">Cytoplasm</location>
    </subcellularLocation>
</comment>
<feature type="active site" description="Proton acceptor" evidence="8">
    <location>
        <position position="214"/>
    </location>
</feature>
<sequence>MHGTGNDYIFINCMQQTIINPSQTAVMLSDRHFGVGGDGLVLILKSDKADARMKIYNADGSEGRICGNAIRCVGKYLYDQDIIKKTNLSVETASGIRQLQLIVSDGLVSEATVDMGEPVFSPNDIPMFSAGNNFINQPIAIWGRTMYATALSMGNPHWVFRVKDVDSINLEATGPLFEHHKLFPDRVNTEFVAVEQNAIHMRVWERGSGETLSCGSGACAAAVACCLNGWCPRSVDVFLRGGTLHVDWAEQNNHVFLTGDAQHVYSGEIFI</sequence>
<dbReference type="Pfam" id="PF01678">
    <property type="entry name" value="DAP_epimerase"/>
    <property type="match status" value="2"/>
</dbReference>
<dbReference type="GO" id="GO:0009089">
    <property type="term" value="P:lysine biosynthetic process via diaminopimelate"/>
    <property type="evidence" value="ECO:0007669"/>
    <property type="project" value="UniProtKB-UniRule"/>
</dbReference>
<accession>A0A1G9WXC5</accession>
<proteinExistence type="inferred from homology"/>
<comment type="catalytic activity">
    <reaction evidence="7 8">
        <text>(2S,6S)-2,6-diaminopimelate = meso-2,6-diaminopimelate</text>
        <dbReference type="Rhea" id="RHEA:15393"/>
        <dbReference type="ChEBI" id="CHEBI:57609"/>
        <dbReference type="ChEBI" id="CHEBI:57791"/>
        <dbReference type="EC" id="5.1.1.7"/>
    </reaction>
</comment>
<dbReference type="PANTHER" id="PTHR31689:SF0">
    <property type="entry name" value="DIAMINOPIMELATE EPIMERASE"/>
    <property type="match status" value="1"/>
</dbReference>
<feature type="binding site" evidence="8">
    <location>
        <begin position="67"/>
        <end position="68"/>
    </location>
    <ligand>
        <name>substrate</name>
    </ligand>
</feature>
<dbReference type="HAMAP" id="MF_00197">
    <property type="entry name" value="DAP_epimerase"/>
    <property type="match status" value="1"/>
</dbReference>
<feature type="site" description="Could be important to modulate the pK values of the two catalytic cysteine residues" evidence="8">
    <location>
        <position position="205"/>
    </location>
</feature>
<comment type="pathway">
    <text evidence="1 8">Amino-acid biosynthesis; L-lysine biosynthesis via DAP pathway; DL-2,6-diaminopimelate from LL-2,6-diaminopimelate: step 1/1.</text>
</comment>
<comment type="similarity">
    <text evidence="2 8">Belongs to the diaminopimelate epimerase family.</text>
</comment>
<comment type="caution">
    <text evidence="8">Lacks conserved residue(s) required for the propagation of feature annotation.</text>
</comment>
<evidence type="ECO:0000256" key="4">
    <source>
        <dbReference type="ARBA" id="ARBA00022605"/>
    </source>
</evidence>
<evidence type="ECO:0000256" key="9">
    <source>
        <dbReference type="PROSITE-ProRule" id="PRU10125"/>
    </source>
</evidence>